<keyword evidence="2" id="KW-1185">Reference proteome</keyword>
<gene>
    <name evidence="1" type="ORF">LZ495_07240</name>
</gene>
<dbReference type="EMBL" id="JAKFHA010000003">
    <property type="protein sequence ID" value="MCF2527010.1"/>
    <property type="molecule type" value="Genomic_DNA"/>
</dbReference>
<accession>A0AA41TZ88</accession>
<dbReference type="Pfam" id="PF19895">
    <property type="entry name" value="DUF6368"/>
    <property type="match status" value="1"/>
</dbReference>
<protein>
    <submittedName>
        <fullName evidence="1">DUF6368 family protein</fullName>
    </submittedName>
</protein>
<dbReference type="RefSeq" id="WP_235051164.1">
    <property type="nucleotide sequence ID" value="NZ_JAKFHA010000003.1"/>
</dbReference>
<organism evidence="1 2">
    <name type="scientific">Yinghuangia soli</name>
    <dbReference type="NCBI Taxonomy" id="2908204"/>
    <lineage>
        <taxon>Bacteria</taxon>
        <taxon>Bacillati</taxon>
        <taxon>Actinomycetota</taxon>
        <taxon>Actinomycetes</taxon>
        <taxon>Kitasatosporales</taxon>
        <taxon>Streptomycetaceae</taxon>
        <taxon>Yinghuangia</taxon>
    </lineage>
</organism>
<proteinExistence type="predicted"/>
<dbReference type="AlphaFoldDB" id="A0AA41TZ88"/>
<name>A0AA41TZ88_9ACTN</name>
<sequence length="130" mass="14399">MRSGSEGIELAGAVADAELDRLRLFLRGVSDRFEEERRGSFDLGVVPERLGVLDSDRDGLRPFAVVVSGPAFGDEDVFEAQHADMDLRPFIGFAPTHDVGVIAKDWSRHAIETSQTACRENTGYLRPRRP</sequence>
<dbReference type="Proteomes" id="UP001165378">
    <property type="component" value="Unassembled WGS sequence"/>
</dbReference>
<evidence type="ECO:0000313" key="2">
    <source>
        <dbReference type="Proteomes" id="UP001165378"/>
    </source>
</evidence>
<reference evidence="1" key="1">
    <citation type="submission" date="2022-01" db="EMBL/GenBank/DDBJ databases">
        <title>Genome-Based Taxonomic Classification of the Phylum Actinobacteria.</title>
        <authorList>
            <person name="Gao Y."/>
        </authorList>
    </citation>
    <scope>NUCLEOTIDE SEQUENCE</scope>
    <source>
        <strain evidence="1">KLBMP 8922</strain>
    </source>
</reference>
<comment type="caution">
    <text evidence="1">The sequence shown here is derived from an EMBL/GenBank/DDBJ whole genome shotgun (WGS) entry which is preliminary data.</text>
</comment>
<dbReference type="InterPro" id="IPR045948">
    <property type="entry name" value="DUF6368"/>
</dbReference>
<evidence type="ECO:0000313" key="1">
    <source>
        <dbReference type="EMBL" id="MCF2527010.1"/>
    </source>
</evidence>